<protein>
    <submittedName>
        <fullName evidence="4">Gfo/Idh/MocA family oxidoreductase</fullName>
    </submittedName>
</protein>
<evidence type="ECO:0000313" key="4">
    <source>
        <dbReference type="EMBL" id="THV39271.1"/>
    </source>
</evidence>
<evidence type="ECO:0000313" key="5">
    <source>
        <dbReference type="Proteomes" id="UP000307378"/>
    </source>
</evidence>
<reference evidence="4 5" key="1">
    <citation type="submission" date="2019-04" db="EMBL/GenBank/DDBJ databases">
        <title>genome sequence of strain W3.</title>
        <authorList>
            <person name="Gao J."/>
            <person name="Sun J."/>
        </authorList>
    </citation>
    <scope>NUCLEOTIDE SEQUENCE [LARGE SCALE GENOMIC DNA]</scope>
    <source>
        <strain evidence="4 5">W3</strain>
    </source>
</reference>
<dbReference type="PANTHER" id="PTHR43818">
    <property type="entry name" value="BCDNA.GH03377"/>
    <property type="match status" value="1"/>
</dbReference>
<dbReference type="Gene3D" id="3.30.360.10">
    <property type="entry name" value="Dihydrodipicolinate Reductase, domain 2"/>
    <property type="match status" value="1"/>
</dbReference>
<dbReference type="PANTHER" id="PTHR43818:SF11">
    <property type="entry name" value="BCDNA.GH03377"/>
    <property type="match status" value="1"/>
</dbReference>
<name>A0A4S8Q7G2_9HYPH</name>
<dbReference type="Proteomes" id="UP000307378">
    <property type="component" value="Unassembled WGS sequence"/>
</dbReference>
<dbReference type="RefSeq" id="WP_136538213.1">
    <property type="nucleotide sequence ID" value="NZ_STGU01000001.1"/>
</dbReference>
<dbReference type="Pfam" id="PF01408">
    <property type="entry name" value="GFO_IDH_MocA"/>
    <property type="match status" value="1"/>
</dbReference>
<feature type="domain" description="Gfo/Idh/MocA-like oxidoreductase N-terminal" evidence="2">
    <location>
        <begin position="5"/>
        <end position="117"/>
    </location>
</feature>
<evidence type="ECO:0000256" key="1">
    <source>
        <dbReference type="ARBA" id="ARBA00023002"/>
    </source>
</evidence>
<dbReference type="GO" id="GO:0000166">
    <property type="term" value="F:nucleotide binding"/>
    <property type="evidence" value="ECO:0007669"/>
    <property type="project" value="InterPro"/>
</dbReference>
<dbReference type="GO" id="GO:0016491">
    <property type="term" value="F:oxidoreductase activity"/>
    <property type="evidence" value="ECO:0007669"/>
    <property type="project" value="UniProtKB-KW"/>
</dbReference>
<evidence type="ECO:0000259" key="3">
    <source>
        <dbReference type="Pfam" id="PF22725"/>
    </source>
</evidence>
<accession>A0A4S8Q7G2</accession>
<dbReference type="AlphaFoldDB" id="A0A4S8Q7G2"/>
<proteinExistence type="predicted"/>
<evidence type="ECO:0000259" key="2">
    <source>
        <dbReference type="Pfam" id="PF01408"/>
    </source>
</evidence>
<feature type="domain" description="GFO/IDH/MocA-like oxidoreductase" evidence="3">
    <location>
        <begin position="129"/>
        <end position="263"/>
    </location>
</feature>
<dbReference type="SUPFAM" id="SSF55347">
    <property type="entry name" value="Glyceraldehyde-3-phosphate dehydrogenase-like, C-terminal domain"/>
    <property type="match status" value="1"/>
</dbReference>
<dbReference type="SUPFAM" id="SSF51735">
    <property type="entry name" value="NAD(P)-binding Rossmann-fold domains"/>
    <property type="match status" value="1"/>
</dbReference>
<dbReference type="EMBL" id="STGU01000001">
    <property type="protein sequence ID" value="THV39271.1"/>
    <property type="molecule type" value="Genomic_DNA"/>
</dbReference>
<dbReference type="Pfam" id="PF22725">
    <property type="entry name" value="GFO_IDH_MocA_C3"/>
    <property type="match status" value="1"/>
</dbReference>
<organism evidence="4 5">
    <name type="scientific">Rhizobium rosettiformans W3</name>
    <dbReference type="NCBI Taxonomy" id="538378"/>
    <lineage>
        <taxon>Bacteria</taxon>
        <taxon>Pseudomonadati</taxon>
        <taxon>Pseudomonadota</taxon>
        <taxon>Alphaproteobacteria</taxon>
        <taxon>Hyphomicrobiales</taxon>
        <taxon>Rhizobiaceae</taxon>
        <taxon>Rhizobium/Agrobacterium group</taxon>
        <taxon>Rhizobium</taxon>
    </lineage>
</organism>
<comment type="caution">
    <text evidence="4">The sequence shown here is derived from an EMBL/GenBank/DDBJ whole genome shotgun (WGS) entry which is preliminary data.</text>
</comment>
<dbReference type="InterPro" id="IPR055170">
    <property type="entry name" value="GFO_IDH_MocA-like_dom"/>
</dbReference>
<dbReference type="Gene3D" id="3.40.50.720">
    <property type="entry name" value="NAD(P)-binding Rossmann-like Domain"/>
    <property type="match status" value="1"/>
</dbReference>
<gene>
    <name evidence="4" type="ORF">FAA86_02590</name>
</gene>
<keyword evidence="1" id="KW-0560">Oxidoreductase</keyword>
<sequence length="366" mass="39041">MQQVGIGIIGCGNISGAYLKALQHFPILKVCGIADLNSELAASRAAEFGVPARTIDELHADPEVAIIVNLTIPKAHVEVGLKALAAGKHVYSEKPLGVTFAEGKRLVETAKSLDLRVGSAPDTFLGGAHQTARGLIDQGVIGQPIGGTAYFMCPGHERWHPNPEFYYEAGGGPMLDMGPYYITDLVNLFGPVENVAGFATKVRDTRKIGSEPRRGETIPVHVPTHVAGLMSFANGAVVQISMSFDVAAHWHKPLEVYGTEGTLIVPDPNHFGGDVFVLPLTGEAQGKPVTLPYSEGNWRSLGVADMAHAILSDRPHRANGDLALHVLEVMEAFQTASDRGETVKITTSLERPAPLEQSLVDGLIGR</sequence>
<dbReference type="InterPro" id="IPR036291">
    <property type="entry name" value="NAD(P)-bd_dom_sf"/>
</dbReference>
<dbReference type="InterPro" id="IPR000683">
    <property type="entry name" value="Gfo/Idh/MocA-like_OxRdtase_N"/>
</dbReference>
<dbReference type="InterPro" id="IPR050463">
    <property type="entry name" value="Gfo/Idh/MocA_oxidrdct_glycsds"/>
</dbReference>